<name>A0A5M9R9C3_9GAMM</name>
<dbReference type="NCBIfam" id="NF001325">
    <property type="entry name" value="PRK00259.1-3"/>
    <property type="match status" value="1"/>
</dbReference>
<evidence type="ECO:0000313" key="6">
    <source>
        <dbReference type="EMBL" id="KAA8717340.1"/>
    </source>
</evidence>
<sequence length="180" mass="20818">MKQLLDFIPLVIFFAIYKTMDIYYASGALIAASAVALAVRWFLYKHLEKSAVITFAIVAIFGTLTIVFHDPLFIKWKVTIIYALFALVLLGSQLFFKKPLIQKMLGKELTLPPHVWQRLNIAWSLFFIICAAVNIYVAFWLSMDTWINFKVFGLTAVTLVFTLISVVYIYRHLPREEEEK</sequence>
<feature type="transmembrane region" description="Helical" evidence="5">
    <location>
        <begin position="50"/>
        <end position="68"/>
    </location>
</feature>
<proteinExistence type="inferred from homology"/>
<dbReference type="GO" id="GO:0005886">
    <property type="term" value="C:plasma membrane"/>
    <property type="evidence" value="ECO:0007669"/>
    <property type="project" value="UniProtKB-SubCell"/>
</dbReference>
<dbReference type="NCBIfam" id="TIGR00997">
    <property type="entry name" value="ispZ"/>
    <property type="match status" value="1"/>
</dbReference>
<keyword evidence="3 5" id="KW-1133">Transmembrane helix</keyword>
<reference evidence="6 7" key="1">
    <citation type="submission" date="2019-09" db="EMBL/GenBank/DDBJ databases">
        <title>Draft genome sequence of various Type strains from the CCUG.</title>
        <authorList>
            <person name="Pineiro-Iglesias B."/>
            <person name="Tunovic T."/>
            <person name="Unosson C."/>
            <person name="Inganas E."/>
            <person name="Ohlen M."/>
            <person name="Cardew S."/>
            <person name="Jensie-Markopoulos S."/>
            <person name="Salva-Serra F."/>
            <person name="Jaen-Luchoro D."/>
            <person name="Karlsson R."/>
            <person name="Svensson-Stadler L."/>
            <person name="Chun J."/>
            <person name="Moore E."/>
        </authorList>
    </citation>
    <scope>NUCLEOTIDE SEQUENCE [LARGE SCALE GENOMIC DNA]</scope>
    <source>
        <strain evidence="6 7">CCUG 53682T</strain>
    </source>
</reference>
<dbReference type="InterPro" id="IPR006008">
    <property type="entry name" value="YciB"/>
</dbReference>
<comment type="similarity">
    <text evidence="5">Belongs to the YciB family.</text>
</comment>
<keyword evidence="2 5" id="KW-0812">Transmembrane</keyword>
<organism evidence="6 7">
    <name type="scientific">Morganella psychrotolerans</name>
    <dbReference type="NCBI Taxonomy" id="368603"/>
    <lineage>
        <taxon>Bacteria</taxon>
        <taxon>Pseudomonadati</taxon>
        <taxon>Pseudomonadota</taxon>
        <taxon>Gammaproteobacteria</taxon>
        <taxon>Enterobacterales</taxon>
        <taxon>Morganellaceae</taxon>
        <taxon>Morganella</taxon>
    </lineage>
</organism>
<comment type="subcellular location">
    <subcellularLocation>
        <location evidence="5">Cell inner membrane</location>
        <topology evidence="5">Multi-pass membrane protein</topology>
    </subcellularLocation>
</comment>
<evidence type="ECO:0000256" key="2">
    <source>
        <dbReference type="ARBA" id="ARBA00022692"/>
    </source>
</evidence>
<evidence type="ECO:0000256" key="4">
    <source>
        <dbReference type="ARBA" id="ARBA00023136"/>
    </source>
</evidence>
<accession>A0A5M9R9C3</accession>
<dbReference type="NCBIfam" id="NF001326">
    <property type="entry name" value="PRK00259.1-4"/>
    <property type="match status" value="1"/>
</dbReference>
<dbReference type="HAMAP" id="MF_00189">
    <property type="entry name" value="YciB"/>
    <property type="match status" value="1"/>
</dbReference>
<evidence type="ECO:0000256" key="1">
    <source>
        <dbReference type="ARBA" id="ARBA00022475"/>
    </source>
</evidence>
<feature type="transmembrane region" description="Helical" evidence="5">
    <location>
        <begin position="121"/>
        <end position="141"/>
    </location>
</feature>
<comment type="caution">
    <text evidence="6">The sequence shown here is derived from an EMBL/GenBank/DDBJ whole genome shotgun (WGS) entry which is preliminary data.</text>
</comment>
<dbReference type="AlphaFoldDB" id="A0A5M9R9C3"/>
<dbReference type="RefSeq" id="WP_067362068.1">
    <property type="nucleotide sequence ID" value="NZ_BAAAFS010000001.1"/>
</dbReference>
<feature type="transmembrane region" description="Helical" evidence="5">
    <location>
        <begin position="22"/>
        <end position="43"/>
    </location>
</feature>
<dbReference type="Proteomes" id="UP000322181">
    <property type="component" value="Unassembled WGS sequence"/>
</dbReference>
<dbReference type="Pfam" id="PF04279">
    <property type="entry name" value="IspA"/>
    <property type="match status" value="1"/>
</dbReference>
<dbReference type="PANTHER" id="PTHR36917">
    <property type="entry name" value="INTRACELLULAR SEPTATION PROTEIN A-RELATED"/>
    <property type="match status" value="1"/>
</dbReference>
<dbReference type="PANTHER" id="PTHR36917:SF1">
    <property type="entry name" value="INNER MEMBRANE-SPANNING PROTEIN YCIB"/>
    <property type="match status" value="1"/>
</dbReference>
<dbReference type="OrthoDB" id="9788219at2"/>
<dbReference type="EMBL" id="VXKB01000001">
    <property type="protein sequence ID" value="KAA8717340.1"/>
    <property type="molecule type" value="Genomic_DNA"/>
</dbReference>
<keyword evidence="4 5" id="KW-0472">Membrane</keyword>
<keyword evidence="5" id="KW-0997">Cell inner membrane</keyword>
<evidence type="ECO:0000256" key="3">
    <source>
        <dbReference type="ARBA" id="ARBA00022989"/>
    </source>
</evidence>
<keyword evidence="1 5" id="KW-1003">Cell membrane</keyword>
<comment type="function">
    <text evidence="5">Plays a role in cell envelope biogenesis, maintenance of cell envelope integrity and membrane homeostasis.</text>
</comment>
<evidence type="ECO:0000256" key="5">
    <source>
        <dbReference type="HAMAP-Rule" id="MF_00189"/>
    </source>
</evidence>
<protein>
    <recommendedName>
        <fullName evidence="5">Inner membrane-spanning protein YciB</fullName>
    </recommendedName>
</protein>
<feature type="transmembrane region" description="Helical" evidence="5">
    <location>
        <begin position="147"/>
        <end position="170"/>
    </location>
</feature>
<evidence type="ECO:0000313" key="7">
    <source>
        <dbReference type="Proteomes" id="UP000322181"/>
    </source>
</evidence>
<dbReference type="NCBIfam" id="NF001324">
    <property type="entry name" value="PRK00259.1-2"/>
    <property type="match status" value="1"/>
</dbReference>
<feature type="transmembrane region" description="Helical" evidence="5">
    <location>
        <begin position="80"/>
        <end position="100"/>
    </location>
</feature>
<gene>
    <name evidence="5" type="primary">yciB</name>
    <name evidence="6" type="ORF">F4V73_05680</name>
</gene>